<gene>
    <name evidence="2" type="ORF">Ctob_014810</name>
</gene>
<evidence type="ECO:0000313" key="3">
    <source>
        <dbReference type="Proteomes" id="UP000037460"/>
    </source>
</evidence>
<proteinExistence type="predicted"/>
<reference evidence="3" key="1">
    <citation type="journal article" date="2015" name="PLoS Genet.">
        <title>Genome Sequence and Transcriptome Analyses of Chrysochromulina tobin: Metabolic Tools for Enhanced Algal Fitness in the Prominent Order Prymnesiales (Haptophyceae).</title>
        <authorList>
            <person name="Hovde B.T."/>
            <person name="Deodato C.R."/>
            <person name="Hunsperger H.M."/>
            <person name="Ryken S.A."/>
            <person name="Yost W."/>
            <person name="Jha R.K."/>
            <person name="Patterson J."/>
            <person name="Monnat R.J. Jr."/>
            <person name="Barlow S.B."/>
            <person name="Starkenburg S.R."/>
            <person name="Cattolico R.A."/>
        </authorList>
    </citation>
    <scope>NUCLEOTIDE SEQUENCE</scope>
    <source>
        <strain evidence="3">CCMP291</strain>
    </source>
</reference>
<dbReference type="EMBL" id="JWZX01001406">
    <property type="protein sequence ID" value="KOO33851.1"/>
    <property type="molecule type" value="Genomic_DNA"/>
</dbReference>
<name>A0A0M0K4Q7_9EUKA</name>
<keyword evidence="3" id="KW-1185">Reference proteome</keyword>
<organism evidence="2 3">
    <name type="scientific">Chrysochromulina tobinii</name>
    <dbReference type="NCBI Taxonomy" id="1460289"/>
    <lineage>
        <taxon>Eukaryota</taxon>
        <taxon>Haptista</taxon>
        <taxon>Haptophyta</taxon>
        <taxon>Prymnesiophyceae</taxon>
        <taxon>Prymnesiales</taxon>
        <taxon>Chrysochromulinaceae</taxon>
        <taxon>Chrysochromulina</taxon>
    </lineage>
</organism>
<evidence type="ECO:0000256" key="1">
    <source>
        <dbReference type="SAM" id="MobiDB-lite"/>
    </source>
</evidence>
<dbReference type="AlphaFoldDB" id="A0A0M0K4Q7"/>
<accession>A0A0M0K4Q7</accession>
<evidence type="ECO:0000313" key="2">
    <source>
        <dbReference type="EMBL" id="KOO33851.1"/>
    </source>
</evidence>
<dbReference type="Proteomes" id="UP000037460">
    <property type="component" value="Unassembled WGS sequence"/>
</dbReference>
<sequence>MAKAQSAAVAHARALINGLKKAHAAKDKTRRDTRSKLLRKQAATAEHNKSVAIKCEQLQSGRHSHSKRKTLPPTSANLHAAVEVPIVRPDKEGLEALRRNIKGVPLQGYGYVLVGWRVVLGTKEKPVKIDGQSGVYAGCVRSYGPPEAGSEFDHVVDIDLRREDDGTWTPDAGRPYRANLLSNAHFERWSFCHEQLELHTSGAPCGFCNVRCVYGSQSCPRCMTADGDELTPGGPLSRVQASDGLRPRRGAAKAIGARDAFEELGAPDEFEHSIGDEVVLEIDGERPVVGTVVRQILNWGHFEYPHGLRLSHNKHRWRLLATGAMKLAYAALLSSAASPVTELSKSAAFWDQMLRSSERAAHCEWGHSYEIEVETEEGTESMTVRSSALRTDIIFDSESDDDDDDRRFEALSEDERSDDSFVDSDLEILAEVIVPDAKARPPRKPPGGGSLSRLSRKKEVSRAAKEPLKLISGGKALEGCVAARRAPAT</sequence>
<feature type="compositionally biased region" description="Basic and acidic residues" evidence="1">
    <location>
        <begin position="457"/>
        <end position="466"/>
    </location>
</feature>
<comment type="caution">
    <text evidence="2">The sequence shown here is derived from an EMBL/GenBank/DDBJ whole genome shotgun (WGS) entry which is preliminary data.</text>
</comment>
<protein>
    <submittedName>
        <fullName evidence="2">Uncharacterized protein</fullName>
    </submittedName>
</protein>
<feature type="region of interest" description="Disordered" evidence="1">
    <location>
        <begin position="433"/>
        <end position="466"/>
    </location>
</feature>
<feature type="non-terminal residue" evidence="2">
    <location>
        <position position="489"/>
    </location>
</feature>